<dbReference type="AlphaFoldDB" id="A0A1D7TZY0"/>
<dbReference type="KEGG" id="bvv:BHK69_09585"/>
<name>A0A1D7TZY0_9HYPH</name>
<evidence type="ECO:0000313" key="3">
    <source>
        <dbReference type="Proteomes" id="UP000094969"/>
    </source>
</evidence>
<evidence type="ECO:0008006" key="4">
    <source>
        <dbReference type="Google" id="ProtNLM"/>
    </source>
</evidence>
<feature type="signal peptide" evidence="1">
    <location>
        <begin position="1"/>
        <end position="27"/>
    </location>
</feature>
<keyword evidence="1" id="KW-0732">Signal</keyword>
<organism evidence="2 3">
    <name type="scientific">Bosea vaviloviae</name>
    <dbReference type="NCBI Taxonomy" id="1526658"/>
    <lineage>
        <taxon>Bacteria</taxon>
        <taxon>Pseudomonadati</taxon>
        <taxon>Pseudomonadota</taxon>
        <taxon>Alphaproteobacteria</taxon>
        <taxon>Hyphomicrobiales</taxon>
        <taxon>Boseaceae</taxon>
        <taxon>Bosea</taxon>
    </lineage>
</organism>
<protein>
    <recommendedName>
        <fullName evidence="4">Lysozyme inhibitor LprI N-terminal domain-containing protein</fullName>
    </recommendedName>
</protein>
<proteinExistence type="predicted"/>
<reference evidence="2 3" key="1">
    <citation type="journal article" date="2015" name="Antonie Van Leeuwenhoek">
        <title>Bosea vaviloviae sp. nov., a new species of slow-growing rhizobia isolated from nodules of the relict species Vavilovia formosa (Stev.) Fed.</title>
        <authorList>
            <person name="Safronova V.I."/>
            <person name="Kuznetsova I.G."/>
            <person name="Sazanova A.L."/>
            <person name="Kimeklis A.K."/>
            <person name="Belimov A.A."/>
            <person name="Andronov E.E."/>
            <person name="Pinaev A.G."/>
            <person name="Chizhevskaya E.P."/>
            <person name="Pukhaev A.R."/>
            <person name="Popov K.P."/>
            <person name="Willems A."/>
            <person name="Tikhonovich I.A."/>
        </authorList>
    </citation>
    <scope>NUCLEOTIDE SEQUENCE [LARGE SCALE GENOMIC DNA]</scope>
    <source>
        <strain evidence="2 3">Vaf18</strain>
    </source>
</reference>
<gene>
    <name evidence="2" type="ORF">BHK69_09585</name>
</gene>
<keyword evidence="3" id="KW-1185">Reference proteome</keyword>
<dbReference type="RefSeq" id="WP_069689900.1">
    <property type="nucleotide sequence ID" value="NZ_CP017147.1"/>
</dbReference>
<accession>A0A1D7TZY0</accession>
<dbReference type="Proteomes" id="UP000094969">
    <property type="component" value="Chromosome"/>
</dbReference>
<sequence>MRGFAAASFGTACLGFAVLATAGEAMAQGRAGAPATCSRDLFQNEGALRRQLTRLQAVATADQATQCRTWREHVGFLQSARSVFATCQSGAQREQNVGLMDTELAEYRVLLANRCGKR</sequence>
<dbReference type="EMBL" id="CP017147">
    <property type="protein sequence ID" value="AOO80682.1"/>
    <property type="molecule type" value="Genomic_DNA"/>
</dbReference>
<feature type="chain" id="PRO_5009099784" description="Lysozyme inhibitor LprI N-terminal domain-containing protein" evidence="1">
    <location>
        <begin position="28"/>
        <end position="118"/>
    </location>
</feature>
<evidence type="ECO:0000313" key="2">
    <source>
        <dbReference type="EMBL" id="AOO80682.1"/>
    </source>
</evidence>
<dbReference type="OrthoDB" id="8480976at2"/>
<dbReference type="STRING" id="1526658.BHK69_09585"/>
<evidence type="ECO:0000256" key="1">
    <source>
        <dbReference type="SAM" id="SignalP"/>
    </source>
</evidence>